<keyword evidence="6" id="KW-1185">Reference proteome</keyword>
<dbReference type="PANTHER" id="PTHR42939">
    <property type="entry name" value="ABC TRANSPORTER ATP-BINDING PROTEIN ALBC-RELATED"/>
    <property type="match status" value="1"/>
</dbReference>
<dbReference type="EMBL" id="JBHLWN010000021">
    <property type="protein sequence ID" value="MFC0211663.1"/>
    <property type="molecule type" value="Genomic_DNA"/>
</dbReference>
<keyword evidence="2" id="KW-0547">Nucleotide-binding</keyword>
<evidence type="ECO:0000256" key="3">
    <source>
        <dbReference type="ARBA" id="ARBA00022840"/>
    </source>
</evidence>
<accession>A0ABV6DG87</accession>
<proteinExistence type="predicted"/>
<evidence type="ECO:0000256" key="1">
    <source>
        <dbReference type="ARBA" id="ARBA00022448"/>
    </source>
</evidence>
<dbReference type="InterPro" id="IPR003439">
    <property type="entry name" value="ABC_transporter-like_ATP-bd"/>
</dbReference>
<organism evidence="5 6">
    <name type="scientific">Paenibacillus chartarius</name>
    <dbReference type="NCBI Taxonomy" id="747481"/>
    <lineage>
        <taxon>Bacteria</taxon>
        <taxon>Bacillati</taxon>
        <taxon>Bacillota</taxon>
        <taxon>Bacilli</taxon>
        <taxon>Bacillales</taxon>
        <taxon>Paenibacillaceae</taxon>
        <taxon>Paenibacillus</taxon>
    </lineage>
</organism>
<gene>
    <name evidence="5" type="ORF">ACFFK0_04210</name>
</gene>
<dbReference type="InterPro" id="IPR027417">
    <property type="entry name" value="P-loop_NTPase"/>
</dbReference>
<evidence type="ECO:0000313" key="5">
    <source>
        <dbReference type="EMBL" id="MFC0211663.1"/>
    </source>
</evidence>
<comment type="caution">
    <text evidence="5">The sequence shown here is derived from an EMBL/GenBank/DDBJ whole genome shotgun (WGS) entry which is preliminary data.</text>
</comment>
<feature type="domain" description="ABC transporter" evidence="4">
    <location>
        <begin position="12"/>
        <end position="239"/>
    </location>
</feature>
<name>A0ABV6DG87_9BACL</name>
<dbReference type="Proteomes" id="UP001589776">
    <property type="component" value="Unassembled WGS sequence"/>
</dbReference>
<keyword evidence="3 5" id="KW-0067">ATP-binding</keyword>
<dbReference type="CDD" id="cd03230">
    <property type="entry name" value="ABC_DR_subfamily_A"/>
    <property type="match status" value="1"/>
</dbReference>
<dbReference type="Pfam" id="PF00005">
    <property type="entry name" value="ABC_tran"/>
    <property type="match status" value="1"/>
</dbReference>
<evidence type="ECO:0000259" key="4">
    <source>
        <dbReference type="PROSITE" id="PS50893"/>
    </source>
</evidence>
<dbReference type="SUPFAM" id="SSF52540">
    <property type="entry name" value="P-loop containing nucleoside triphosphate hydrolases"/>
    <property type="match status" value="1"/>
</dbReference>
<protein>
    <submittedName>
        <fullName evidence="5">ABC transporter ATP-binding protein</fullName>
    </submittedName>
</protein>
<sequence>MIMTTDTHDFVIELKDVTKPLERFTLGPLNLTLEPGYIYALVGPNGSGKSTLFRMLMNLVKPASGEVQLIGHSYSPDAEPVIKRRIGYVPELTEWEEIAGTIGELTAFIRYWYPGWNEGLYRELLAKFQLDEGLKLKKLSKGMQRKLALVYALAQEPELLLLDEPTAGLDPLAWRDCMKEISRFMADGRRTVVMATHILEEVRRMADYVMFLYEGRLLGTFEKDTLLEEWKSLWVDRAPEGAERIPGVVHVERGPVADRLITRQAAQTESALKERGVTIRTMGALELDEIFAYMIGK</sequence>
<dbReference type="SMART" id="SM00382">
    <property type="entry name" value="AAA"/>
    <property type="match status" value="1"/>
</dbReference>
<dbReference type="InterPro" id="IPR051782">
    <property type="entry name" value="ABC_Transporter_VariousFunc"/>
</dbReference>
<dbReference type="Gene3D" id="3.40.50.300">
    <property type="entry name" value="P-loop containing nucleotide triphosphate hydrolases"/>
    <property type="match status" value="1"/>
</dbReference>
<keyword evidence="1" id="KW-0813">Transport</keyword>
<dbReference type="RefSeq" id="WP_377468649.1">
    <property type="nucleotide sequence ID" value="NZ_JBHLWN010000021.1"/>
</dbReference>
<dbReference type="PROSITE" id="PS50893">
    <property type="entry name" value="ABC_TRANSPORTER_2"/>
    <property type="match status" value="1"/>
</dbReference>
<evidence type="ECO:0000313" key="6">
    <source>
        <dbReference type="Proteomes" id="UP001589776"/>
    </source>
</evidence>
<dbReference type="InterPro" id="IPR003593">
    <property type="entry name" value="AAA+_ATPase"/>
</dbReference>
<dbReference type="GO" id="GO:0005524">
    <property type="term" value="F:ATP binding"/>
    <property type="evidence" value="ECO:0007669"/>
    <property type="project" value="UniProtKB-KW"/>
</dbReference>
<reference evidence="5 6" key="1">
    <citation type="submission" date="2024-09" db="EMBL/GenBank/DDBJ databases">
        <authorList>
            <person name="Sun Q."/>
            <person name="Mori K."/>
        </authorList>
    </citation>
    <scope>NUCLEOTIDE SEQUENCE [LARGE SCALE GENOMIC DNA]</scope>
    <source>
        <strain evidence="5 6">CCM 7759</strain>
    </source>
</reference>
<dbReference type="PANTHER" id="PTHR42939:SF3">
    <property type="entry name" value="ABC TRANSPORTER ATP-BINDING COMPONENT"/>
    <property type="match status" value="1"/>
</dbReference>
<evidence type="ECO:0000256" key="2">
    <source>
        <dbReference type="ARBA" id="ARBA00022741"/>
    </source>
</evidence>